<organism evidence="1 2">
    <name type="scientific">Nocardioides marinisabuli</name>
    <dbReference type="NCBI Taxonomy" id="419476"/>
    <lineage>
        <taxon>Bacteria</taxon>
        <taxon>Bacillati</taxon>
        <taxon>Actinomycetota</taxon>
        <taxon>Actinomycetes</taxon>
        <taxon>Propionibacteriales</taxon>
        <taxon>Nocardioidaceae</taxon>
        <taxon>Nocardioides</taxon>
    </lineage>
</organism>
<comment type="caution">
    <text evidence="1">The sequence shown here is derived from an EMBL/GenBank/DDBJ whole genome shotgun (WGS) entry which is preliminary data.</text>
</comment>
<dbReference type="EMBL" id="JACCBE010000001">
    <property type="protein sequence ID" value="NYD59547.1"/>
    <property type="molecule type" value="Genomic_DNA"/>
</dbReference>
<gene>
    <name evidence="1" type="ORF">BKA08_003785</name>
</gene>
<evidence type="ECO:0000313" key="1">
    <source>
        <dbReference type="EMBL" id="NYD59547.1"/>
    </source>
</evidence>
<proteinExistence type="predicted"/>
<dbReference type="Proteomes" id="UP000516957">
    <property type="component" value="Unassembled WGS sequence"/>
</dbReference>
<name>A0A7Y9F4K7_9ACTN</name>
<accession>A0A7Y9F4K7</accession>
<reference evidence="1 2" key="1">
    <citation type="submission" date="2020-07" db="EMBL/GenBank/DDBJ databases">
        <title>Sequencing the genomes of 1000 actinobacteria strains.</title>
        <authorList>
            <person name="Klenk H.-P."/>
        </authorList>
    </citation>
    <scope>NUCLEOTIDE SEQUENCE [LARGE SCALE GENOMIC DNA]</scope>
    <source>
        <strain evidence="1 2">DSM 18965</strain>
    </source>
</reference>
<dbReference type="AlphaFoldDB" id="A0A7Y9F4K7"/>
<dbReference type="RefSeq" id="WP_179616983.1">
    <property type="nucleotide sequence ID" value="NZ_CP059163.1"/>
</dbReference>
<sequence>MGTYKDVPLVWIDFDDGQTKGLALEFALTHLSPERERQKKRGFRFGRPR</sequence>
<protein>
    <submittedName>
        <fullName evidence="1">Uncharacterized protein</fullName>
    </submittedName>
</protein>
<evidence type="ECO:0000313" key="2">
    <source>
        <dbReference type="Proteomes" id="UP000516957"/>
    </source>
</evidence>
<keyword evidence="2" id="KW-1185">Reference proteome</keyword>